<dbReference type="PANTHER" id="PTHR12231:SF253">
    <property type="entry name" value="DPR-INTERACTING PROTEIN ETA, ISOFORM B-RELATED"/>
    <property type="match status" value="1"/>
</dbReference>
<dbReference type="InterPro" id="IPR013783">
    <property type="entry name" value="Ig-like_fold"/>
</dbReference>
<dbReference type="AlphaFoldDB" id="A0AAN8WZ61"/>
<keyword evidence="4" id="KW-0393">Immunoglobulin domain</keyword>
<evidence type="ECO:0000256" key="2">
    <source>
        <dbReference type="ARBA" id="ARBA00022737"/>
    </source>
</evidence>
<dbReference type="InterPro" id="IPR003598">
    <property type="entry name" value="Ig_sub2"/>
</dbReference>
<dbReference type="InterPro" id="IPR003599">
    <property type="entry name" value="Ig_sub"/>
</dbReference>
<dbReference type="Pfam" id="PF13927">
    <property type="entry name" value="Ig_3"/>
    <property type="match status" value="1"/>
</dbReference>
<dbReference type="InterPro" id="IPR036179">
    <property type="entry name" value="Ig-like_dom_sf"/>
</dbReference>
<evidence type="ECO:0000256" key="5">
    <source>
        <dbReference type="SAM" id="MobiDB-lite"/>
    </source>
</evidence>
<feature type="region of interest" description="Disordered" evidence="5">
    <location>
        <begin position="452"/>
        <end position="471"/>
    </location>
</feature>
<gene>
    <name evidence="8" type="ORF">SK128_018916</name>
</gene>
<keyword evidence="2" id="KW-0677">Repeat</keyword>
<feature type="domain" description="Ig-like" evidence="7">
    <location>
        <begin position="85"/>
        <end position="180"/>
    </location>
</feature>
<dbReference type="InterPro" id="IPR007110">
    <property type="entry name" value="Ig-like_dom"/>
</dbReference>
<evidence type="ECO:0000256" key="1">
    <source>
        <dbReference type="ARBA" id="ARBA00022729"/>
    </source>
</evidence>
<dbReference type="SMART" id="SM00409">
    <property type="entry name" value="IG"/>
    <property type="match status" value="2"/>
</dbReference>
<evidence type="ECO:0000313" key="9">
    <source>
        <dbReference type="Proteomes" id="UP001381693"/>
    </source>
</evidence>
<organism evidence="8 9">
    <name type="scientific">Halocaridina rubra</name>
    <name type="common">Hawaiian red shrimp</name>
    <dbReference type="NCBI Taxonomy" id="373956"/>
    <lineage>
        <taxon>Eukaryota</taxon>
        <taxon>Metazoa</taxon>
        <taxon>Ecdysozoa</taxon>
        <taxon>Arthropoda</taxon>
        <taxon>Crustacea</taxon>
        <taxon>Multicrustacea</taxon>
        <taxon>Malacostraca</taxon>
        <taxon>Eumalacostraca</taxon>
        <taxon>Eucarida</taxon>
        <taxon>Decapoda</taxon>
        <taxon>Pleocyemata</taxon>
        <taxon>Caridea</taxon>
        <taxon>Atyoidea</taxon>
        <taxon>Atyidae</taxon>
        <taxon>Halocaridina</taxon>
    </lineage>
</organism>
<feature type="transmembrane region" description="Helical" evidence="6">
    <location>
        <begin position="187"/>
        <end position="212"/>
    </location>
</feature>
<name>A0AAN8WZ61_HALRR</name>
<sequence>GPSFRPPPRDKYADLGENITLECQVDAIPEPTIVWIRQKSQTVVGKGPELTIEVNADTLGSYLCIAKANGFPEISATVGVFLKGPPSISTEKQQWANQGETALVECVVTDASAQSLSVAWTHNAKEINLETDRYEVVEDVTSRGIRYTLVIHNAQPLDFGSYNCTVLNPYGSDSSFIELSKKKTVPLLLVLCGVSGGIVVVLAVTLAVVINLRRSAAAHKKDKSGSAFPEKSATLEMNGDQNSSANESDLKVDFDQRTASSMSTKEGNESKAWDKDSETPATPSYLTTASAYTYPDAFSPVPTKMNGYLTSNGDRRSYGNYIDHAVLLNHQLQQKSPSASLGIRSSCGSGTVGGGGGIGLGLIGITGNAGLLKASNGVTNSISGSVSSYPNSPAGGGLVSSTQHMRYPGYSDFDPGRSPADGDQTFSPGYDNSFANQNFRNSSGSLPLSLQVSARAPDSPESGDPNIPRLGIPVDSSQYIVPPRAQVLQGALATHV</sequence>
<dbReference type="PANTHER" id="PTHR12231">
    <property type="entry name" value="CTX-RELATED TYPE I TRANSMEMBRANE PROTEIN"/>
    <property type="match status" value="1"/>
</dbReference>
<keyword evidence="1" id="KW-0732">Signal</keyword>
<dbReference type="InterPro" id="IPR051170">
    <property type="entry name" value="Neural/epithelial_adhesion"/>
</dbReference>
<keyword evidence="6" id="KW-1133">Transmembrane helix</keyword>
<evidence type="ECO:0000256" key="4">
    <source>
        <dbReference type="ARBA" id="ARBA00023319"/>
    </source>
</evidence>
<dbReference type="PROSITE" id="PS50835">
    <property type="entry name" value="IG_LIKE"/>
    <property type="match status" value="2"/>
</dbReference>
<proteinExistence type="predicted"/>
<dbReference type="Pfam" id="PF07679">
    <property type="entry name" value="I-set"/>
    <property type="match status" value="1"/>
</dbReference>
<keyword evidence="9" id="KW-1185">Reference proteome</keyword>
<accession>A0AAN8WZ61</accession>
<keyword evidence="3" id="KW-1015">Disulfide bond</keyword>
<feature type="region of interest" description="Disordered" evidence="5">
    <location>
        <begin position="221"/>
        <end position="280"/>
    </location>
</feature>
<dbReference type="SUPFAM" id="SSF48726">
    <property type="entry name" value="Immunoglobulin"/>
    <property type="match status" value="1"/>
</dbReference>
<feature type="non-terminal residue" evidence="8">
    <location>
        <position position="1"/>
    </location>
</feature>
<evidence type="ECO:0000256" key="6">
    <source>
        <dbReference type="SAM" id="Phobius"/>
    </source>
</evidence>
<comment type="caution">
    <text evidence="8">The sequence shown here is derived from an EMBL/GenBank/DDBJ whole genome shotgun (WGS) entry which is preliminary data.</text>
</comment>
<dbReference type="Gene3D" id="2.60.40.10">
    <property type="entry name" value="Immunoglobulins"/>
    <property type="match status" value="2"/>
</dbReference>
<dbReference type="SMART" id="SM00408">
    <property type="entry name" value="IGc2"/>
    <property type="match status" value="2"/>
</dbReference>
<evidence type="ECO:0000259" key="7">
    <source>
        <dbReference type="PROSITE" id="PS50835"/>
    </source>
</evidence>
<dbReference type="Proteomes" id="UP001381693">
    <property type="component" value="Unassembled WGS sequence"/>
</dbReference>
<dbReference type="EMBL" id="JAXCGZ010017042">
    <property type="protein sequence ID" value="KAK7069050.1"/>
    <property type="molecule type" value="Genomic_DNA"/>
</dbReference>
<reference evidence="8 9" key="1">
    <citation type="submission" date="2023-11" db="EMBL/GenBank/DDBJ databases">
        <title>Halocaridina rubra genome assembly.</title>
        <authorList>
            <person name="Smith C."/>
        </authorList>
    </citation>
    <scope>NUCLEOTIDE SEQUENCE [LARGE SCALE GENOMIC DNA]</scope>
    <source>
        <strain evidence="8">EP-1</strain>
        <tissue evidence="8">Whole</tissue>
    </source>
</reference>
<dbReference type="InterPro" id="IPR013098">
    <property type="entry name" value="Ig_I-set"/>
</dbReference>
<evidence type="ECO:0000256" key="3">
    <source>
        <dbReference type="ARBA" id="ARBA00023157"/>
    </source>
</evidence>
<dbReference type="GO" id="GO:0043005">
    <property type="term" value="C:neuron projection"/>
    <property type="evidence" value="ECO:0007669"/>
    <property type="project" value="TreeGrafter"/>
</dbReference>
<feature type="compositionally biased region" description="Basic and acidic residues" evidence="5">
    <location>
        <begin position="266"/>
        <end position="278"/>
    </location>
</feature>
<keyword evidence="6" id="KW-0812">Transmembrane</keyword>
<feature type="region of interest" description="Disordered" evidence="5">
    <location>
        <begin position="386"/>
        <end position="438"/>
    </location>
</feature>
<protein>
    <recommendedName>
        <fullName evidence="7">Ig-like domain-containing protein</fullName>
    </recommendedName>
</protein>
<keyword evidence="6" id="KW-0472">Membrane</keyword>
<evidence type="ECO:0000313" key="8">
    <source>
        <dbReference type="EMBL" id="KAK7069050.1"/>
    </source>
</evidence>
<feature type="domain" description="Ig-like" evidence="7">
    <location>
        <begin position="2"/>
        <end position="79"/>
    </location>
</feature>